<sequence length="289" mass="32944">MHILNRGDPDIPVKARRSPAVEVLDLEPLPTLDYDSWRENLYVDHIRALDECVSLNSTWCIIFENDAMLTDHFLAKFHKYVAAKAPSDTAMVKLFVSDHWSGYEDIDVPYFILFFIVSTALFTILFVRRQVPGRFRAFIYACIVSGMIIGLALLITKQELLKLRYVGLHSSISLVETNVRASTVATAYPRDRVYSIRTYLQRELDQGYRMGDAGGYDLDFSQFSWAKQEGKVLRTYPSLVQHMGLKSSSKNEDSATQLYKNLAQDSSFVINYDSLIDDDYGGDNLPIHV</sequence>
<keyword evidence="1" id="KW-0472">Membrane</keyword>
<keyword evidence="1" id="KW-1133">Transmembrane helix</keyword>
<proteinExistence type="predicted"/>
<evidence type="ECO:0000256" key="1">
    <source>
        <dbReference type="SAM" id="Phobius"/>
    </source>
</evidence>
<protein>
    <submittedName>
        <fullName evidence="2">Uncharacterized protein</fullName>
    </submittedName>
</protein>
<dbReference type="GO" id="GO:0016757">
    <property type="term" value="F:glycosyltransferase activity"/>
    <property type="evidence" value="ECO:0007669"/>
    <property type="project" value="InterPro"/>
</dbReference>
<feature type="transmembrane region" description="Helical" evidence="1">
    <location>
        <begin position="138"/>
        <end position="155"/>
    </location>
</feature>
<dbReference type="InterPro" id="IPR029675">
    <property type="entry name" value="PGAP4"/>
</dbReference>
<evidence type="ECO:0000313" key="3">
    <source>
        <dbReference type="Proteomes" id="UP000007800"/>
    </source>
</evidence>
<feature type="transmembrane region" description="Helical" evidence="1">
    <location>
        <begin position="108"/>
        <end position="126"/>
    </location>
</feature>
<dbReference type="GO" id="GO:0006506">
    <property type="term" value="P:GPI anchor biosynthetic process"/>
    <property type="evidence" value="ECO:0007669"/>
    <property type="project" value="InterPro"/>
</dbReference>
<dbReference type="OrthoDB" id="416568at2759"/>
<evidence type="ECO:0000313" key="2">
    <source>
        <dbReference type="EMBL" id="EER01642.1"/>
    </source>
</evidence>
<reference evidence="2 3" key="1">
    <citation type="submission" date="2008-07" db="EMBL/GenBank/DDBJ databases">
        <authorList>
            <person name="El-Sayed N."/>
            <person name="Caler E."/>
            <person name="Inman J."/>
            <person name="Amedeo P."/>
            <person name="Hass B."/>
            <person name="Wortman J."/>
        </authorList>
    </citation>
    <scope>NUCLEOTIDE SEQUENCE [LARGE SCALE GENOMIC DNA]</scope>
    <source>
        <strain evidence="3">ATCC 50983 / TXsc</strain>
    </source>
</reference>
<dbReference type="GeneID" id="9040195"/>
<gene>
    <name evidence="2" type="ORF">Pmar_PMAR008223</name>
</gene>
<keyword evidence="3" id="KW-1185">Reference proteome</keyword>
<dbReference type="Proteomes" id="UP000007800">
    <property type="component" value="Unassembled WGS sequence"/>
</dbReference>
<dbReference type="EMBL" id="GG683822">
    <property type="protein sequence ID" value="EER01642.1"/>
    <property type="molecule type" value="Genomic_DNA"/>
</dbReference>
<dbReference type="RefSeq" id="XP_002768924.1">
    <property type="nucleotide sequence ID" value="XM_002768878.1"/>
</dbReference>
<accession>C5LNM3</accession>
<dbReference type="OMA" id="DSWRENL"/>
<dbReference type="PANTHER" id="PTHR31410:SF1">
    <property type="entry name" value="POST-GPI ATTACHMENT TO PROTEINS FACTOR 4"/>
    <property type="match status" value="1"/>
</dbReference>
<dbReference type="PANTHER" id="PTHR31410">
    <property type="entry name" value="TRANSMEMBRANE PROTEIN 246"/>
    <property type="match status" value="1"/>
</dbReference>
<dbReference type="AlphaFoldDB" id="C5LNM3"/>
<name>C5LNM3_PERM5</name>
<keyword evidence="1" id="KW-0812">Transmembrane</keyword>
<dbReference type="InParanoid" id="C5LNM3"/>
<dbReference type="GO" id="GO:0000139">
    <property type="term" value="C:Golgi membrane"/>
    <property type="evidence" value="ECO:0007669"/>
    <property type="project" value="InterPro"/>
</dbReference>
<organism evidence="3">
    <name type="scientific">Perkinsus marinus (strain ATCC 50983 / TXsc)</name>
    <dbReference type="NCBI Taxonomy" id="423536"/>
    <lineage>
        <taxon>Eukaryota</taxon>
        <taxon>Sar</taxon>
        <taxon>Alveolata</taxon>
        <taxon>Perkinsozoa</taxon>
        <taxon>Perkinsea</taxon>
        <taxon>Perkinsida</taxon>
        <taxon>Perkinsidae</taxon>
        <taxon>Perkinsus</taxon>
    </lineage>
</organism>